<feature type="chain" id="PRO_5018301550" description="Cytochrome C" evidence="1">
    <location>
        <begin position="20"/>
        <end position="125"/>
    </location>
</feature>
<dbReference type="GO" id="GO:0020037">
    <property type="term" value="F:heme binding"/>
    <property type="evidence" value="ECO:0007669"/>
    <property type="project" value="InterPro"/>
</dbReference>
<dbReference type="InterPro" id="IPR010980">
    <property type="entry name" value="Cyt_c/b562"/>
</dbReference>
<proteinExistence type="predicted"/>
<dbReference type="Proteomes" id="UP000267464">
    <property type="component" value="Unassembled WGS sequence"/>
</dbReference>
<evidence type="ECO:0000256" key="1">
    <source>
        <dbReference type="SAM" id="SignalP"/>
    </source>
</evidence>
<dbReference type="OrthoDB" id="5704234at2"/>
<gene>
    <name evidence="2" type="ORF">DZC73_26625</name>
</gene>
<dbReference type="GO" id="GO:0005506">
    <property type="term" value="F:iron ion binding"/>
    <property type="evidence" value="ECO:0007669"/>
    <property type="project" value="InterPro"/>
</dbReference>
<protein>
    <recommendedName>
        <fullName evidence="4">Cytochrome C</fullName>
    </recommendedName>
</protein>
<dbReference type="GO" id="GO:0022900">
    <property type="term" value="P:electron transport chain"/>
    <property type="evidence" value="ECO:0007669"/>
    <property type="project" value="InterPro"/>
</dbReference>
<reference evidence="2 3" key="2">
    <citation type="submission" date="2018-12" db="EMBL/GenBank/DDBJ databases">
        <title>Rhizobacter gummiphilus sp. nov., a rubber-degrading bacterium isolated from the soil of a botanical garden in Japan.</title>
        <authorList>
            <person name="Shunsuke S.S."/>
        </authorList>
    </citation>
    <scope>NUCLEOTIDE SEQUENCE [LARGE SCALE GENOMIC DNA]</scope>
    <source>
        <strain evidence="2 3">S-16</strain>
    </source>
</reference>
<feature type="signal peptide" evidence="1">
    <location>
        <begin position="1"/>
        <end position="19"/>
    </location>
</feature>
<organism evidence="2 3">
    <name type="scientific">Piscinibacter terrae</name>
    <dbReference type="NCBI Taxonomy" id="2496871"/>
    <lineage>
        <taxon>Bacteria</taxon>
        <taxon>Pseudomonadati</taxon>
        <taxon>Pseudomonadota</taxon>
        <taxon>Betaproteobacteria</taxon>
        <taxon>Burkholderiales</taxon>
        <taxon>Sphaerotilaceae</taxon>
        <taxon>Piscinibacter</taxon>
    </lineage>
</organism>
<dbReference type="SUPFAM" id="SSF47175">
    <property type="entry name" value="Cytochromes"/>
    <property type="match status" value="1"/>
</dbReference>
<evidence type="ECO:0008006" key="4">
    <source>
        <dbReference type="Google" id="ProtNLM"/>
    </source>
</evidence>
<dbReference type="GO" id="GO:0009055">
    <property type="term" value="F:electron transfer activity"/>
    <property type="evidence" value="ECO:0007669"/>
    <property type="project" value="InterPro"/>
</dbReference>
<accession>A0A3N7HHH5</accession>
<evidence type="ECO:0000313" key="3">
    <source>
        <dbReference type="Proteomes" id="UP000267464"/>
    </source>
</evidence>
<keyword evidence="1" id="KW-0732">Signal</keyword>
<name>A0A3N7HHH5_9BURK</name>
<sequence length="125" mass="13623">MRKLLFFLTLAAVFATAQAAVAELGMDIMQTIKDLNKSLSSNIALRDTKATLADAKELDELFSKVEAHFTERGDAANAVDLSRKSRTLAQSIIKSVGGSDFDSATNAATDLSRTCRTCHTFYKKE</sequence>
<keyword evidence="3" id="KW-1185">Reference proteome</keyword>
<dbReference type="AlphaFoldDB" id="A0A3N7HHH5"/>
<evidence type="ECO:0000313" key="2">
    <source>
        <dbReference type="EMBL" id="RQP21497.1"/>
    </source>
</evidence>
<reference evidence="2 3" key="1">
    <citation type="submission" date="2018-08" db="EMBL/GenBank/DDBJ databases">
        <authorList>
            <person name="Khan S.A."/>
            <person name="Jeon C.O."/>
            <person name="Chun B.H."/>
            <person name="Jeong S.E."/>
        </authorList>
    </citation>
    <scope>NUCLEOTIDE SEQUENCE [LARGE SCALE GENOMIC DNA]</scope>
    <source>
        <strain evidence="2 3">S-16</strain>
    </source>
</reference>
<dbReference type="EMBL" id="QUSW01000010">
    <property type="protein sequence ID" value="RQP21497.1"/>
    <property type="molecule type" value="Genomic_DNA"/>
</dbReference>
<comment type="caution">
    <text evidence="2">The sequence shown here is derived from an EMBL/GenBank/DDBJ whole genome shotgun (WGS) entry which is preliminary data.</text>
</comment>
<dbReference type="RefSeq" id="WP_124543438.1">
    <property type="nucleotide sequence ID" value="NZ_QUSW01000010.1"/>
</dbReference>